<evidence type="ECO:0000256" key="2">
    <source>
        <dbReference type="ARBA" id="ARBA00023125"/>
    </source>
</evidence>
<dbReference type="RefSeq" id="WP_377721182.1">
    <property type="nucleotide sequence ID" value="NZ_JBHSAM010000034.1"/>
</dbReference>
<dbReference type="InterPro" id="IPR041617">
    <property type="entry name" value="TPR_MalT"/>
</dbReference>
<gene>
    <name evidence="5" type="ORF">ACFOZ8_23345</name>
</gene>
<organism evidence="5 6">
    <name type="scientific">Paenibacillus xanthanilyticus</name>
    <dbReference type="NCBI Taxonomy" id="1783531"/>
    <lineage>
        <taxon>Bacteria</taxon>
        <taxon>Bacillati</taxon>
        <taxon>Bacillota</taxon>
        <taxon>Bacilli</taxon>
        <taxon>Bacillales</taxon>
        <taxon>Paenibacillaceae</taxon>
        <taxon>Paenibacillus</taxon>
    </lineage>
</organism>
<dbReference type="InterPro" id="IPR039420">
    <property type="entry name" value="WalR-like"/>
</dbReference>
<keyword evidence="1" id="KW-0805">Transcription regulation</keyword>
<dbReference type="Proteomes" id="UP001595715">
    <property type="component" value="Unassembled WGS sequence"/>
</dbReference>
<dbReference type="SMART" id="SM00421">
    <property type="entry name" value="HTH_LUXR"/>
    <property type="match status" value="1"/>
</dbReference>
<dbReference type="Gene3D" id="1.10.10.10">
    <property type="entry name" value="Winged helix-like DNA-binding domain superfamily/Winged helix DNA-binding domain"/>
    <property type="match status" value="1"/>
</dbReference>
<keyword evidence="6" id="KW-1185">Reference proteome</keyword>
<feature type="domain" description="HTH luxR-type" evidence="4">
    <location>
        <begin position="446"/>
        <end position="511"/>
    </location>
</feature>
<comment type="caution">
    <text evidence="5">The sequence shown here is derived from an EMBL/GenBank/DDBJ whole genome shotgun (WGS) entry which is preliminary data.</text>
</comment>
<dbReference type="PROSITE" id="PS50043">
    <property type="entry name" value="HTH_LUXR_2"/>
    <property type="match status" value="1"/>
</dbReference>
<name>A0ABV8K927_9BACL</name>
<sequence length="521" mass="57085">MRRGKRGAAMLGWLKPLPDELVRRRPVLGAAYAWALMAGGDLQAAQDRLRDAERWLAAKQGPTAGPSDLSGEMIVADEEEFLRLPGTIAGYRAALAQARGDIPAAVRHARLALELVPEDDHLRRGAANALLGLAAWTSGDLEAAHRTFSDGIAGVRMAGNIRDAIGGVAALADIRITQGLLRQAMRTYERGLELAEEHDGQVFHETADIYAGMSELYRERDDRTAAMDLLSRSREKGEVRYRWLVAMARLRQAEGNLGGALDLLDQAERRYAGGLFPNARPAAALKARAWLAQGRLDEALDWARERSLSVRDDLSYLREYEHMTFARVLIARYRRDGEEGGMREALGFAARLLQAAEEGGRMGSVLDILIVQALAHHARGDVPASLAPLKRALALAEPEGCVRAFADEGRPIAMLLDAAAKQGIAPSYIRRLLAAFGKADTRAAASPTPIEQLSEREREVLQLLETDMSGPELARRLHVSLNTLRTHTKNIYDKLGVNNRRAAVRVAEELGLLRQAVPPIE</sequence>
<dbReference type="PRINTS" id="PR00038">
    <property type="entry name" value="HTHLUXR"/>
</dbReference>
<evidence type="ECO:0000256" key="1">
    <source>
        <dbReference type="ARBA" id="ARBA00023015"/>
    </source>
</evidence>
<proteinExistence type="predicted"/>
<evidence type="ECO:0000259" key="4">
    <source>
        <dbReference type="PROSITE" id="PS50043"/>
    </source>
</evidence>
<reference evidence="6" key="1">
    <citation type="journal article" date="2019" name="Int. J. Syst. Evol. Microbiol.">
        <title>The Global Catalogue of Microorganisms (GCM) 10K type strain sequencing project: providing services to taxonomists for standard genome sequencing and annotation.</title>
        <authorList>
            <consortium name="The Broad Institute Genomics Platform"/>
            <consortium name="The Broad Institute Genome Sequencing Center for Infectious Disease"/>
            <person name="Wu L."/>
            <person name="Ma J."/>
        </authorList>
    </citation>
    <scope>NUCLEOTIDE SEQUENCE [LARGE SCALE GENOMIC DNA]</scope>
    <source>
        <strain evidence="6">IBRC-M 10987</strain>
    </source>
</reference>
<evidence type="ECO:0000313" key="6">
    <source>
        <dbReference type="Proteomes" id="UP001595715"/>
    </source>
</evidence>
<dbReference type="InterPro" id="IPR016032">
    <property type="entry name" value="Sig_transdc_resp-reg_C-effctor"/>
</dbReference>
<keyword evidence="2" id="KW-0238">DNA-binding</keyword>
<dbReference type="InterPro" id="IPR036388">
    <property type="entry name" value="WH-like_DNA-bd_sf"/>
</dbReference>
<dbReference type="SUPFAM" id="SSF46894">
    <property type="entry name" value="C-terminal effector domain of the bipartite response regulators"/>
    <property type="match status" value="1"/>
</dbReference>
<dbReference type="Gene3D" id="1.25.40.10">
    <property type="entry name" value="Tetratricopeptide repeat domain"/>
    <property type="match status" value="1"/>
</dbReference>
<evidence type="ECO:0000313" key="5">
    <source>
        <dbReference type="EMBL" id="MFC4102560.1"/>
    </source>
</evidence>
<dbReference type="CDD" id="cd06170">
    <property type="entry name" value="LuxR_C_like"/>
    <property type="match status" value="1"/>
</dbReference>
<dbReference type="PANTHER" id="PTHR43214:SF24">
    <property type="entry name" value="TRANSCRIPTIONAL REGULATORY PROTEIN NARL-RELATED"/>
    <property type="match status" value="1"/>
</dbReference>
<keyword evidence="3" id="KW-0804">Transcription</keyword>
<dbReference type="Pfam" id="PF17874">
    <property type="entry name" value="TPR_MalT"/>
    <property type="match status" value="1"/>
</dbReference>
<accession>A0ABV8K927</accession>
<evidence type="ECO:0000256" key="3">
    <source>
        <dbReference type="ARBA" id="ARBA00023163"/>
    </source>
</evidence>
<protein>
    <submittedName>
        <fullName evidence="5">LuxR C-terminal-related transcriptional regulator</fullName>
    </submittedName>
</protein>
<dbReference type="SUPFAM" id="SSF48452">
    <property type="entry name" value="TPR-like"/>
    <property type="match status" value="1"/>
</dbReference>
<dbReference type="InterPro" id="IPR000792">
    <property type="entry name" value="Tscrpt_reg_LuxR_C"/>
</dbReference>
<dbReference type="InterPro" id="IPR011990">
    <property type="entry name" value="TPR-like_helical_dom_sf"/>
</dbReference>
<dbReference type="Pfam" id="PF00196">
    <property type="entry name" value="GerE"/>
    <property type="match status" value="1"/>
</dbReference>
<dbReference type="PANTHER" id="PTHR43214">
    <property type="entry name" value="TWO-COMPONENT RESPONSE REGULATOR"/>
    <property type="match status" value="1"/>
</dbReference>
<dbReference type="EMBL" id="JBHSAM010000034">
    <property type="protein sequence ID" value="MFC4102560.1"/>
    <property type="molecule type" value="Genomic_DNA"/>
</dbReference>